<dbReference type="InterPro" id="IPR039420">
    <property type="entry name" value="WalR-like"/>
</dbReference>
<dbReference type="Proteomes" id="UP000002218">
    <property type="component" value="Chromosome"/>
</dbReference>
<dbReference type="InterPro" id="IPR011006">
    <property type="entry name" value="CheY-like_superfamily"/>
</dbReference>
<evidence type="ECO:0000256" key="7">
    <source>
        <dbReference type="SAM" id="MobiDB-lite"/>
    </source>
</evidence>
<keyword evidence="4" id="KW-0238">DNA-binding</keyword>
<evidence type="ECO:0000313" key="10">
    <source>
        <dbReference type="Proteomes" id="UP000002218"/>
    </source>
</evidence>
<keyword evidence="10" id="KW-1185">Reference proteome</keyword>
<dbReference type="Gene3D" id="3.40.50.2300">
    <property type="match status" value="1"/>
</dbReference>
<protein>
    <submittedName>
        <fullName evidence="9">Response regulator receiver protein</fullName>
    </submittedName>
</protein>
<dbReference type="STRING" id="479431.Namu_2639"/>
<dbReference type="PROSITE" id="PS50110">
    <property type="entry name" value="RESPONSE_REGULATORY"/>
    <property type="match status" value="1"/>
</dbReference>
<evidence type="ECO:0000256" key="2">
    <source>
        <dbReference type="ARBA" id="ARBA00023012"/>
    </source>
</evidence>
<dbReference type="AlphaFoldDB" id="C8X7N5"/>
<dbReference type="SMART" id="SM00448">
    <property type="entry name" value="REC"/>
    <property type="match status" value="1"/>
</dbReference>
<accession>C8X7N5</accession>
<evidence type="ECO:0000256" key="5">
    <source>
        <dbReference type="ARBA" id="ARBA00023163"/>
    </source>
</evidence>
<dbReference type="SUPFAM" id="SSF52172">
    <property type="entry name" value="CheY-like"/>
    <property type="match status" value="1"/>
</dbReference>
<evidence type="ECO:0000256" key="4">
    <source>
        <dbReference type="ARBA" id="ARBA00023125"/>
    </source>
</evidence>
<name>C8X7N5_NAKMY</name>
<dbReference type="HOGENOM" id="CLU_000445_69_9_11"/>
<organism evidence="9 10">
    <name type="scientific">Nakamurella multipartita (strain ATCC 700099 / DSM 44233 / CIP 104796 / JCM 9543 / NBRC 105858 / Y-104)</name>
    <name type="common">Microsphaera multipartita</name>
    <dbReference type="NCBI Taxonomy" id="479431"/>
    <lineage>
        <taxon>Bacteria</taxon>
        <taxon>Bacillati</taxon>
        <taxon>Actinomycetota</taxon>
        <taxon>Actinomycetes</taxon>
        <taxon>Nakamurellales</taxon>
        <taxon>Nakamurellaceae</taxon>
        <taxon>Nakamurella</taxon>
    </lineage>
</organism>
<dbReference type="KEGG" id="nml:Namu_2639"/>
<dbReference type="RefSeq" id="WP_015747869.1">
    <property type="nucleotide sequence ID" value="NC_013235.1"/>
</dbReference>
<dbReference type="GO" id="GO:0000976">
    <property type="term" value="F:transcription cis-regulatory region binding"/>
    <property type="evidence" value="ECO:0007669"/>
    <property type="project" value="TreeGrafter"/>
</dbReference>
<evidence type="ECO:0000259" key="8">
    <source>
        <dbReference type="PROSITE" id="PS50110"/>
    </source>
</evidence>
<dbReference type="PANTHER" id="PTHR48111:SF21">
    <property type="entry name" value="DNA-BINDING DUAL MASTER TRANSCRIPTIONAL REGULATOR RPAA"/>
    <property type="match status" value="1"/>
</dbReference>
<dbReference type="PANTHER" id="PTHR48111">
    <property type="entry name" value="REGULATOR OF RPOS"/>
    <property type="match status" value="1"/>
</dbReference>
<keyword evidence="3" id="KW-0805">Transcription regulation</keyword>
<reference evidence="10" key="1">
    <citation type="submission" date="2009-09" db="EMBL/GenBank/DDBJ databases">
        <title>The complete genome of Nakamurella multipartita DSM 44233.</title>
        <authorList>
            <consortium name="US DOE Joint Genome Institute (JGI-PGF)"/>
            <person name="Lucas S."/>
            <person name="Copeland A."/>
            <person name="Lapidus A."/>
            <person name="Glavina del Rio T."/>
            <person name="Dalin E."/>
            <person name="Tice H."/>
            <person name="Bruce D."/>
            <person name="Goodwin L."/>
            <person name="Pitluck S."/>
            <person name="Kyrpides N."/>
            <person name="Mavromatis K."/>
            <person name="Ivanova N."/>
            <person name="Ovchinnikova G."/>
            <person name="Sims D."/>
            <person name="Meincke L."/>
            <person name="Brettin T."/>
            <person name="Detter J.C."/>
            <person name="Han C."/>
            <person name="Larimer F."/>
            <person name="Land M."/>
            <person name="Hauser L."/>
            <person name="Markowitz V."/>
            <person name="Cheng J.-F."/>
            <person name="Hugenholtz P."/>
            <person name="Woyke T."/>
            <person name="Wu D."/>
            <person name="Klenk H.-P."/>
            <person name="Eisen J.A."/>
        </authorList>
    </citation>
    <scope>NUCLEOTIDE SEQUENCE [LARGE SCALE GENOMIC DNA]</scope>
    <source>
        <strain evidence="10">ATCC 700099 / DSM 44233 / CIP 104796 / JCM 9543 / NBRC 105858 / Y-104</strain>
    </source>
</reference>
<feature type="modified residue" description="4-aspartylphosphate" evidence="6">
    <location>
        <position position="54"/>
    </location>
</feature>
<dbReference type="EMBL" id="CP001737">
    <property type="protein sequence ID" value="ACV78988.1"/>
    <property type="molecule type" value="Genomic_DNA"/>
</dbReference>
<dbReference type="Pfam" id="PF00072">
    <property type="entry name" value="Response_reg"/>
    <property type="match status" value="1"/>
</dbReference>
<evidence type="ECO:0000256" key="6">
    <source>
        <dbReference type="PROSITE-ProRule" id="PRU00169"/>
    </source>
</evidence>
<feature type="domain" description="Response regulatory" evidence="8">
    <location>
        <begin position="5"/>
        <end position="118"/>
    </location>
</feature>
<dbReference type="InParanoid" id="C8X7N5"/>
<dbReference type="InterPro" id="IPR001789">
    <property type="entry name" value="Sig_transdc_resp-reg_receiver"/>
</dbReference>
<keyword evidence="2" id="KW-0902">Two-component regulatory system</keyword>
<dbReference type="GO" id="GO:0000156">
    <property type="term" value="F:phosphorelay response regulator activity"/>
    <property type="evidence" value="ECO:0007669"/>
    <property type="project" value="TreeGrafter"/>
</dbReference>
<evidence type="ECO:0000256" key="1">
    <source>
        <dbReference type="ARBA" id="ARBA00022553"/>
    </source>
</evidence>
<feature type="region of interest" description="Disordered" evidence="7">
    <location>
        <begin position="89"/>
        <end position="112"/>
    </location>
</feature>
<dbReference type="GO" id="GO:0005829">
    <property type="term" value="C:cytosol"/>
    <property type="evidence" value="ECO:0007669"/>
    <property type="project" value="TreeGrafter"/>
</dbReference>
<gene>
    <name evidence="9" type="ordered locus">Namu_2639</name>
</gene>
<dbReference type="GO" id="GO:0006355">
    <property type="term" value="P:regulation of DNA-templated transcription"/>
    <property type="evidence" value="ECO:0007669"/>
    <property type="project" value="TreeGrafter"/>
</dbReference>
<evidence type="ECO:0000313" key="9">
    <source>
        <dbReference type="EMBL" id="ACV78988.1"/>
    </source>
</evidence>
<reference evidence="9 10" key="2">
    <citation type="journal article" date="2010" name="Stand. Genomic Sci.">
        <title>Complete genome sequence of Nakamurella multipartita type strain (Y-104).</title>
        <authorList>
            <person name="Tice H."/>
            <person name="Mayilraj S."/>
            <person name="Sims D."/>
            <person name="Lapidus A."/>
            <person name="Nolan M."/>
            <person name="Lucas S."/>
            <person name="Glavina Del Rio T."/>
            <person name="Copeland A."/>
            <person name="Cheng J.F."/>
            <person name="Meincke L."/>
            <person name="Bruce D."/>
            <person name="Goodwin L."/>
            <person name="Pitluck S."/>
            <person name="Ivanova N."/>
            <person name="Mavromatis K."/>
            <person name="Ovchinnikova G."/>
            <person name="Pati A."/>
            <person name="Chen A."/>
            <person name="Palaniappan K."/>
            <person name="Land M."/>
            <person name="Hauser L."/>
            <person name="Chang Y.J."/>
            <person name="Jeffries C.D."/>
            <person name="Detter J.C."/>
            <person name="Brettin T."/>
            <person name="Rohde M."/>
            <person name="Goker M."/>
            <person name="Bristow J."/>
            <person name="Eisen J.A."/>
            <person name="Markowitz V."/>
            <person name="Hugenholtz P."/>
            <person name="Kyrpides N.C."/>
            <person name="Klenk H.P."/>
            <person name="Chen F."/>
        </authorList>
    </citation>
    <scope>NUCLEOTIDE SEQUENCE [LARGE SCALE GENOMIC DNA]</scope>
    <source>
        <strain evidence="10">ATCC 700099 / DSM 44233 / CIP 104796 / JCM 9543 / NBRC 105858 / Y-104</strain>
    </source>
</reference>
<keyword evidence="5" id="KW-0804">Transcription</keyword>
<evidence type="ECO:0000256" key="3">
    <source>
        <dbReference type="ARBA" id="ARBA00023015"/>
    </source>
</evidence>
<keyword evidence="1 6" id="KW-0597">Phosphoprotein</keyword>
<sequence length="124" mass="13367">MIRTRVLLVEDDQRIRQALGLALADIGFEVVEADSGDQALDRLDHLVVDVVLLDLMLPGVDNLTVCRIPRSCGDLPIIIDSARTDTEGVIEGLESGADDSRRSPSPVRNQPSCSTAAVASVLFR</sequence>
<dbReference type="GO" id="GO:0032993">
    <property type="term" value="C:protein-DNA complex"/>
    <property type="evidence" value="ECO:0007669"/>
    <property type="project" value="TreeGrafter"/>
</dbReference>
<dbReference type="eggNOG" id="COG0745">
    <property type="taxonomic scope" value="Bacteria"/>
</dbReference>
<proteinExistence type="predicted"/>